<evidence type="ECO:0000313" key="2">
    <source>
        <dbReference type="EMBL" id="AIJ26245.1"/>
    </source>
</evidence>
<protein>
    <submittedName>
        <fullName evidence="2">Carboxylesterase</fullName>
    </submittedName>
</protein>
<accession>A0A076N5Y9</accession>
<proteinExistence type="predicted"/>
<dbReference type="SUPFAM" id="SSF53474">
    <property type="entry name" value="alpha/beta-Hydrolases"/>
    <property type="match status" value="1"/>
</dbReference>
<dbReference type="Proteomes" id="UP000062973">
    <property type="component" value="Chromosome"/>
</dbReference>
<dbReference type="HOGENOM" id="CLU_020336_27_3_11"/>
<dbReference type="eggNOG" id="COG0596">
    <property type="taxonomic scope" value="Bacteria"/>
</dbReference>
<dbReference type="InterPro" id="IPR029058">
    <property type="entry name" value="AB_hydrolase_fold"/>
</dbReference>
<dbReference type="InterPro" id="IPR000073">
    <property type="entry name" value="AB_hydrolase_1"/>
</dbReference>
<gene>
    <name evidence="2" type="ORF">AMETH_6153</name>
</gene>
<organism evidence="2 3">
    <name type="scientific">Amycolatopsis methanolica 239</name>
    <dbReference type="NCBI Taxonomy" id="1068978"/>
    <lineage>
        <taxon>Bacteria</taxon>
        <taxon>Bacillati</taxon>
        <taxon>Actinomycetota</taxon>
        <taxon>Actinomycetes</taxon>
        <taxon>Pseudonocardiales</taxon>
        <taxon>Pseudonocardiaceae</taxon>
        <taxon>Amycolatopsis</taxon>
        <taxon>Amycolatopsis methanolica group</taxon>
    </lineage>
</organism>
<evidence type="ECO:0000313" key="3">
    <source>
        <dbReference type="Proteomes" id="UP000062973"/>
    </source>
</evidence>
<dbReference type="EMBL" id="CP009110">
    <property type="protein sequence ID" value="AIJ26245.1"/>
    <property type="molecule type" value="Genomic_DNA"/>
</dbReference>
<dbReference type="PANTHER" id="PTHR43433">
    <property type="entry name" value="HYDROLASE, ALPHA/BETA FOLD FAMILY PROTEIN"/>
    <property type="match status" value="1"/>
</dbReference>
<dbReference type="AlphaFoldDB" id="A0A076N5Y9"/>
<dbReference type="PANTHER" id="PTHR43433:SF5">
    <property type="entry name" value="AB HYDROLASE-1 DOMAIN-CONTAINING PROTEIN"/>
    <property type="match status" value="1"/>
</dbReference>
<dbReference type="KEGG" id="amq:AMETH_6153"/>
<name>A0A076N5Y9_AMYME</name>
<dbReference type="GO" id="GO:0003824">
    <property type="term" value="F:catalytic activity"/>
    <property type="evidence" value="ECO:0007669"/>
    <property type="project" value="UniProtKB-ARBA"/>
</dbReference>
<reference evidence="2 3" key="1">
    <citation type="submission" date="2014-07" db="EMBL/GenBank/DDBJ databases">
        <title>Whole Genome Sequence of the Amycolatopsis methanolica 239.</title>
        <authorList>
            <person name="Tang B."/>
        </authorList>
    </citation>
    <scope>NUCLEOTIDE SEQUENCE [LARGE SCALE GENOMIC DNA]</scope>
    <source>
        <strain evidence="2 3">239</strain>
    </source>
</reference>
<dbReference type="Gene3D" id="3.40.50.1820">
    <property type="entry name" value="alpha/beta hydrolase"/>
    <property type="match status" value="1"/>
</dbReference>
<keyword evidence="3" id="KW-1185">Reference proteome</keyword>
<dbReference type="PATRIC" id="fig|1068978.7.peg.6612"/>
<dbReference type="InterPro" id="IPR050471">
    <property type="entry name" value="AB_hydrolase"/>
</dbReference>
<feature type="domain" description="AB hydrolase-1" evidence="1">
    <location>
        <begin position="85"/>
        <end position="213"/>
    </location>
</feature>
<dbReference type="Pfam" id="PF00561">
    <property type="entry name" value="Abhydrolase_1"/>
    <property type="match status" value="1"/>
</dbReference>
<evidence type="ECO:0000259" key="1">
    <source>
        <dbReference type="Pfam" id="PF00561"/>
    </source>
</evidence>
<sequence>MTVFLGVATGCQRGITNGCRDGAEFHDGEVRMSGLGGFRSAGKRARYDAVYDEALRAMPEPAAVRDPPTAFGAVRVYCFGAGGEPLVLLPGRCGTSVALRSGIPALARRYRVHTVDPLGEPGRSEQTAPIRDGADQARWLDETLARLGLGRAHLLGVSSGGWLAANLAVRRPERVASLTLADSVATFAPVPPGLVVRALPVRLRYVSSWARPRFLRWATGADPADTVEGRLLSAGFQHFRTALPRPVPFTDEQLRALAMPVLAIIADRSVVHDPRRAYARARALLHRGEVELWPDAAPVEEVAERTLRFLPAS</sequence>
<dbReference type="STRING" id="1068978.AMETH_6153"/>